<keyword evidence="2" id="KW-0472">Membrane</keyword>
<gene>
    <name evidence="4" type="ORF">IX56_13265</name>
</gene>
<dbReference type="RefSeq" id="WP_036711145.1">
    <property type="nucleotide sequence ID" value="NZ_JRKQ01000082.1"/>
</dbReference>
<accession>A0A099GDZ2</accession>
<protein>
    <submittedName>
        <fullName evidence="4">Sporulation protein</fullName>
    </submittedName>
</protein>
<feature type="region of interest" description="Disordered" evidence="1">
    <location>
        <begin position="15"/>
        <end position="41"/>
    </location>
</feature>
<keyword evidence="2" id="KW-0812">Transmembrane</keyword>
<dbReference type="GO" id="GO:0042834">
    <property type="term" value="F:peptidoglycan binding"/>
    <property type="evidence" value="ECO:0007669"/>
    <property type="project" value="InterPro"/>
</dbReference>
<dbReference type="EMBL" id="JRKQ01000082">
    <property type="protein sequence ID" value="KGJ20832.1"/>
    <property type="molecule type" value="Genomic_DNA"/>
</dbReference>
<evidence type="ECO:0000256" key="1">
    <source>
        <dbReference type="SAM" id="MobiDB-lite"/>
    </source>
</evidence>
<dbReference type="InterPro" id="IPR036680">
    <property type="entry name" value="SPOR-like_sf"/>
</dbReference>
<dbReference type="Proteomes" id="UP000029858">
    <property type="component" value="Unassembled WGS sequence"/>
</dbReference>
<dbReference type="PROSITE" id="PS51724">
    <property type="entry name" value="SPOR"/>
    <property type="match status" value="1"/>
</dbReference>
<sequence length="401" mass="40603">MTVLDFRSGGYADARDGQLSDDAPGHATHWHGARHGEPAREWNPDWHDDDWDATRYAAAGSAARLSDREGVLGRVARLTHYLGALVSVGLMVGLAVWGYQLIVRDVSGVPVIRAVEGEARTAPDEPGGELTDRTGLAVNTVAGGGNAKAAEKVAIAPAPTALDGQDVAMGELGATAQNPTVTSEAVEAPAPAAIALTDSEAARLVAEQQATVPAVAPLEADSVAASAAVTDVAGLPTQDTAITAALAEAGAAPAVTTPTRPLPRPRRIAAASQVPVANDAAPLAAVAPEAPASTEAAPAATPDAAEPPAAAVAPAVVKSGAPLVQIGAFDSGAIAESEWSRVSGRYGDLFSGKSPLVQEHKAGGRTFYRLRVAGFETRDEARKFCAALIAAGTDCIPAAAK</sequence>
<evidence type="ECO:0000259" key="3">
    <source>
        <dbReference type="PROSITE" id="PS51724"/>
    </source>
</evidence>
<keyword evidence="2" id="KW-1133">Transmembrane helix</keyword>
<organism evidence="4 5">
    <name type="scientific">Paracoccus sanguinis</name>
    <dbReference type="NCBI Taxonomy" id="1545044"/>
    <lineage>
        <taxon>Bacteria</taxon>
        <taxon>Pseudomonadati</taxon>
        <taxon>Pseudomonadota</taxon>
        <taxon>Alphaproteobacteria</taxon>
        <taxon>Rhodobacterales</taxon>
        <taxon>Paracoccaceae</taxon>
        <taxon>Paracoccus</taxon>
    </lineage>
</organism>
<proteinExistence type="predicted"/>
<comment type="caution">
    <text evidence="4">The sequence shown here is derived from an EMBL/GenBank/DDBJ whole genome shotgun (WGS) entry which is preliminary data.</text>
</comment>
<evidence type="ECO:0000256" key="2">
    <source>
        <dbReference type="SAM" id="Phobius"/>
    </source>
</evidence>
<dbReference type="AlphaFoldDB" id="A0A099GDZ2"/>
<name>A0A099GDZ2_9RHOB</name>
<feature type="transmembrane region" description="Helical" evidence="2">
    <location>
        <begin position="78"/>
        <end position="99"/>
    </location>
</feature>
<reference evidence="4 5" key="2">
    <citation type="submission" date="2014-10" db="EMBL/GenBank/DDBJ databases">
        <title>Paracoccus sanguinis sp. nov., isolated from clinical specimens of New York State patients.</title>
        <authorList>
            <person name="Mingle L.A."/>
            <person name="Cole J.A."/>
            <person name="Lapierre P."/>
            <person name="Musser K.A."/>
        </authorList>
    </citation>
    <scope>NUCLEOTIDE SEQUENCE [LARGE SCALE GENOMIC DNA]</scope>
    <source>
        <strain evidence="4 5">5503</strain>
    </source>
</reference>
<evidence type="ECO:0000313" key="5">
    <source>
        <dbReference type="Proteomes" id="UP000029858"/>
    </source>
</evidence>
<dbReference type="SUPFAM" id="SSF110997">
    <property type="entry name" value="Sporulation related repeat"/>
    <property type="match status" value="1"/>
</dbReference>
<evidence type="ECO:0000313" key="4">
    <source>
        <dbReference type="EMBL" id="KGJ20832.1"/>
    </source>
</evidence>
<dbReference type="Pfam" id="PF05036">
    <property type="entry name" value="SPOR"/>
    <property type="match status" value="1"/>
</dbReference>
<dbReference type="Gene3D" id="3.30.70.1070">
    <property type="entry name" value="Sporulation related repeat"/>
    <property type="match status" value="1"/>
</dbReference>
<dbReference type="InterPro" id="IPR007730">
    <property type="entry name" value="SPOR-like_dom"/>
</dbReference>
<reference evidence="4 5" key="1">
    <citation type="submission" date="2014-09" db="EMBL/GenBank/DDBJ databases">
        <authorList>
            <person name="McGinnis J.M."/>
            <person name="Wolfgang W.J."/>
        </authorList>
    </citation>
    <scope>NUCLEOTIDE SEQUENCE [LARGE SCALE GENOMIC DNA]</scope>
    <source>
        <strain evidence="4 5">5503</strain>
    </source>
</reference>
<feature type="domain" description="SPOR" evidence="3">
    <location>
        <begin position="316"/>
        <end position="401"/>
    </location>
</feature>